<evidence type="ECO:0000256" key="4">
    <source>
        <dbReference type="SAM" id="MobiDB-lite"/>
    </source>
</evidence>
<dbReference type="Proteomes" id="UP001322138">
    <property type="component" value="Unassembled WGS sequence"/>
</dbReference>
<accession>A0ABR0FMK2</accession>
<evidence type="ECO:0000313" key="7">
    <source>
        <dbReference type="Proteomes" id="UP001322138"/>
    </source>
</evidence>
<dbReference type="PANTHER" id="PTHR44267:SF1">
    <property type="entry name" value="WD REPEAT-CONTAINING PROTEIN 43"/>
    <property type="match status" value="1"/>
</dbReference>
<protein>
    <submittedName>
        <fullName evidence="6">Small subunit (SSU) processome component</fullName>
    </submittedName>
</protein>
<evidence type="ECO:0000256" key="1">
    <source>
        <dbReference type="ARBA" id="ARBA00004123"/>
    </source>
</evidence>
<evidence type="ECO:0000256" key="3">
    <source>
        <dbReference type="ARBA" id="ARBA00038335"/>
    </source>
</evidence>
<name>A0ABR0FMK2_9PEZI</name>
<keyword evidence="7" id="KW-1185">Reference proteome</keyword>
<feature type="region of interest" description="Disordered" evidence="4">
    <location>
        <begin position="294"/>
        <end position="386"/>
    </location>
</feature>
<feature type="region of interest" description="Disordered" evidence="4">
    <location>
        <begin position="18"/>
        <end position="60"/>
    </location>
</feature>
<comment type="caution">
    <text evidence="6">The sequence shown here is derived from an EMBL/GenBank/DDBJ whole genome shotgun (WGS) entry which is preliminary data.</text>
</comment>
<dbReference type="GeneID" id="87897676"/>
<feature type="compositionally biased region" description="Acidic residues" evidence="4">
    <location>
        <begin position="325"/>
        <end position="371"/>
    </location>
</feature>
<evidence type="ECO:0000256" key="2">
    <source>
        <dbReference type="ARBA" id="ARBA00023242"/>
    </source>
</evidence>
<dbReference type="InterPro" id="IPR007148">
    <property type="entry name" value="SSU_processome_Utp12"/>
</dbReference>
<proteinExistence type="inferred from homology"/>
<organism evidence="6 7">
    <name type="scientific">Podospora bellae-mahoneyi</name>
    <dbReference type="NCBI Taxonomy" id="2093777"/>
    <lineage>
        <taxon>Eukaryota</taxon>
        <taxon>Fungi</taxon>
        <taxon>Dikarya</taxon>
        <taxon>Ascomycota</taxon>
        <taxon>Pezizomycotina</taxon>
        <taxon>Sordariomycetes</taxon>
        <taxon>Sordariomycetidae</taxon>
        <taxon>Sordariales</taxon>
        <taxon>Podosporaceae</taxon>
        <taxon>Podospora</taxon>
    </lineage>
</organism>
<evidence type="ECO:0000259" key="5">
    <source>
        <dbReference type="Pfam" id="PF04003"/>
    </source>
</evidence>
<comment type="subcellular location">
    <subcellularLocation>
        <location evidence="1">Nucleus</location>
    </subcellularLocation>
</comment>
<comment type="similarity">
    <text evidence="3">Belongs to the UTP5 family.</text>
</comment>
<gene>
    <name evidence="6" type="primary">UTP5</name>
    <name evidence="6" type="ORF">QC761_310610</name>
</gene>
<dbReference type="PANTHER" id="PTHR44267">
    <property type="entry name" value="WD REPEAT-CONTAINING PROTEIN 43"/>
    <property type="match status" value="1"/>
</dbReference>
<dbReference type="Pfam" id="PF04003">
    <property type="entry name" value="Utp12"/>
    <property type="match status" value="1"/>
</dbReference>
<feature type="region of interest" description="Disordered" evidence="4">
    <location>
        <begin position="266"/>
        <end position="285"/>
    </location>
</feature>
<feature type="compositionally biased region" description="Acidic residues" evidence="4">
    <location>
        <begin position="276"/>
        <end position="285"/>
    </location>
</feature>
<dbReference type="InterPro" id="IPR052414">
    <property type="entry name" value="U3_snoRNA-assoc_WDR"/>
</dbReference>
<dbReference type="EMBL" id="JAFFGZ010000005">
    <property type="protein sequence ID" value="KAK4645165.1"/>
    <property type="molecule type" value="Genomic_DNA"/>
</dbReference>
<evidence type="ECO:0000313" key="6">
    <source>
        <dbReference type="EMBL" id="KAK4645165.1"/>
    </source>
</evidence>
<sequence length="386" mass="41911">MSTKRKVATIAAPVVRASAKARSKAKIDETRTAVSTGLSKQPDEPIELSSDDEDVKDQQQIEQVAEETTQGDVDMDMDMGGDVDDAEPAAPAAFGDIVRGNSTVDVVASLAADTAGPSSRSDLHQRQAGLINAASLGTVINQALRTNDAQLLELCLQTSDLKIVENTINRMDSALALELLSRLASRMHRRPGRAMNLMSWMKFTMIAHGGALVTQPDLTARLAELSRVLEERARGLPALLALRGKLEMLDAQLKFRKSAKLAGGNRDRLEGKDELSESEDEDQDEAQVVYVEGQESTKALTNGGPRVGPADDEDDLPINHSALPDSDEDDDEEEDEDEDEEDLAAIESLDEDEVDHDDVDEEEEDDSEGEDAGPPAKVQRTLRSRK</sequence>
<keyword evidence="2" id="KW-0539">Nucleus</keyword>
<feature type="domain" description="Small-subunit processome Utp12" evidence="5">
    <location>
        <begin position="147"/>
        <end position="250"/>
    </location>
</feature>
<feature type="compositionally biased region" description="Basic and acidic residues" evidence="4">
    <location>
        <begin position="266"/>
        <end position="275"/>
    </location>
</feature>
<reference evidence="6 7" key="1">
    <citation type="journal article" date="2023" name="bioRxiv">
        <title>High-quality genome assemblies of four members of thePodospora anserinaspecies complex.</title>
        <authorList>
            <person name="Ament-Velasquez S.L."/>
            <person name="Vogan A.A."/>
            <person name="Wallerman O."/>
            <person name="Hartmann F."/>
            <person name="Gautier V."/>
            <person name="Silar P."/>
            <person name="Giraud T."/>
            <person name="Johannesson H."/>
        </authorList>
    </citation>
    <scope>NUCLEOTIDE SEQUENCE [LARGE SCALE GENOMIC DNA]</scope>
    <source>
        <strain evidence="6 7">CBS 112042</strain>
    </source>
</reference>
<feature type="compositionally biased region" description="Acidic residues" evidence="4">
    <location>
        <begin position="44"/>
        <end position="55"/>
    </location>
</feature>
<dbReference type="RefSeq" id="XP_062734141.1">
    <property type="nucleotide sequence ID" value="XM_062878194.1"/>
</dbReference>